<evidence type="ECO:0000256" key="2">
    <source>
        <dbReference type="ARBA" id="ARBA00022695"/>
    </source>
</evidence>
<reference evidence="4 5" key="1">
    <citation type="submission" date="2017-09" db="EMBL/GenBank/DDBJ databases">
        <title>Depth-based differentiation of microbial function through sediment-hosted aquifers and enrichment of novel symbionts in the deep terrestrial subsurface.</title>
        <authorList>
            <person name="Probst A.J."/>
            <person name="Ladd B."/>
            <person name="Jarett J.K."/>
            <person name="Geller-Mcgrath D.E."/>
            <person name="Sieber C.M."/>
            <person name="Emerson J.B."/>
            <person name="Anantharaman K."/>
            <person name="Thomas B.C."/>
            <person name="Malmstrom R."/>
            <person name="Stieglmeier M."/>
            <person name="Klingl A."/>
            <person name="Woyke T."/>
            <person name="Ryan C.M."/>
            <person name="Banfield J.F."/>
        </authorList>
    </citation>
    <scope>NUCLEOTIDE SEQUENCE [LARGE SCALE GENOMIC DNA]</scope>
    <source>
        <strain evidence="4">CG11_big_fil_rev_8_21_14_0_20_36_8</strain>
    </source>
</reference>
<dbReference type="InterPro" id="IPR004821">
    <property type="entry name" value="Cyt_trans-like"/>
</dbReference>
<evidence type="ECO:0000313" key="5">
    <source>
        <dbReference type="Proteomes" id="UP000231056"/>
    </source>
</evidence>
<keyword evidence="2 4" id="KW-0548">Nucleotidyltransferase</keyword>
<comment type="caution">
    <text evidence="4">The sequence shown here is derived from an EMBL/GenBank/DDBJ whole genome shotgun (WGS) entry which is preliminary data.</text>
</comment>
<dbReference type="EMBL" id="PCVM01000059">
    <property type="protein sequence ID" value="PIQ73452.1"/>
    <property type="molecule type" value="Genomic_DNA"/>
</dbReference>
<dbReference type="Gene3D" id="3.40.50.620">
    <property type="entry name" value="HUPs"/>
    <property type="match status" value="1"/>
</dbReference>
<evidence type="ECO:0000259" key="3">
    <source>
        <dbReference type="Pfam" id="PF01467"/>
    </source>
</evidence>
<organism evidence="4 5">
    <name type="scientific">Candidatus Roizmanbacteria bacterium CG11_big_fil_rev_8_21_14_0_20_36_8</name>
    <dbReference type="NCBI Taxonomy" id="1974856"/>
    <lineage>
        <taxon>Bacteria</taxon>
        <taxon>Candidatus Roizmaniibacteriota</taxon>
    </lineage>
</organism>
<dbReference type="PANTHER" id="PTHR43793:SF1">
    <property type="entry name" value="FAD SYNTHASE"/>
    <property type="match status" value="1"/>
</dbReference>
<dbReference type="NCBIfam" id="TIGR00125">
    <property type="entry name" value="cyt_tran_rel"/>
    <property type="match status" value="1"/>
</dbReference>
<dbReference type="InterPro" id="IPR050385">
    <property type="entry name" value="Archaeal_FAD_synthase"/>
</dbReference>
<proteinExistence type="predicted"/>
<sequence length="156" mass="17800">MESLILRYEKVARALQQFKNKNKVLVGGCFDLIHYGHLSFLMEAKKQGDLLIIALESDEHVLRSKKRNPIHSQSERAEILSSMRFVDIVILMPFFKSFDEYEKLVILVQPEVIAVTADDPQTRNKKIQAEKVGGVVVEVSSLLPRFATRKIIANFS</sequence>
<dbReference type="Proteomes" id="UP000231056">
    <property type="component" value="Unassembled WGS sequence"/>
</dbReference>
<accession>A0A2M6IUA4</accession>
<feature type="domain" description="Cytidyltransferase-like" evidence="3">
    <location>
        <begin position="25"/>
        <end position="118"/>
    </location>
</feature>
<gene>
    <name evidence="4" type="ORF">COV58_02485</name>
</gene>
<dbReference type="InterPro" id="IPR014729">
    <property type="entry name" value="Rossmann-like_a/b/a_fold"/>
</dbReference>
<evidence type="ECO:0000256" key="1">
    <source>
        <dbReference type="ARBA" id="ARBA00022679"/>
    </source>
</evidence>
<name>A0A2M6IUA4_9BACT</name>
<dbReference type="Pfam" id="PF01467">
    <property type="entry name" value="CTP_transf_like"/>
    <property type="match status" value="1"/>
</dbReference>
<dbReference type="AlphaFoldDB" id="A0A2M6IUA4"/>
<protein>
    <submittedName>
        <fullName evidence="4">Glycerol-3-phosphate cytidylyltransferase</fullName>
    </submittedName>
</protein>
<evidence type="ECO:0000313" key="4">
    <source>
        <dbReference type="EMBL" id="PIQ73452.1"/>
    </source>
</evidence>
<dbReference type="PANTHER" id="PTHR43793">
    <property type="entry name" value="FAD SYNTHASE"/>
    <property type="match status" value="1"/>
</dbReference>
<dbReference type="GO" id="GO:0016779">
    <property type="term" value="F:nucleotidyltransferase activity"/>
    <property type="evidence" value="ECO:0007669"/>
    <property type="project" value="UniProtKB-KW"/>
</dbReference>
<dbReference type="SUPFAM" id="SSF52374">
    <property type="entry name" value="Nucleotidylyl transferase"/>
    <property type="match status" value="1"/>
</dbReference>
<keyword evidence="1 4" id="KW-0808">Transferase</keyword>